<evidence type="ECO:0000313" key="5">
    <source>
        <dbReference type="EMBL" id="GAB63418.1"/>
    </source>
</evidence>
<comment type="similarity">
    <text evidence="1">Belongs to the CRISPR-associated Csm4 family.</text>
</comment>
<protein>
    <recommendedName>
        <fullName evidence="2">CRISPR system Cms protein Csm4</fullName>
    </recommendedName>
</protein>
<dbReference type="AlphaFoldDB" id="I3INX3"/>
<dbReference type="GO" id="GO:0051607">
    <property type="term" value="P:defense response to virus"/>
    <property type="evidence" value="ECO:0007669"/>
    <property type="project" value="UniProtKB-KW"/>
</dbReference>
<sequence>MARYRLIINPCSPFQTPLHSDTLFGHICWALRYLKGENELLKFLKTFNENNASLILSSGFPKDFLPMPVLRPLSIAEENELWQEYKKGSQTRLEFTGELKLFKKLSYIEITAMEMLKNNLSCYYLYTKHLHGEILLENKDIFKLEQMEVWHNSKNRLTDRVVEGKLFAKEDTFYKEGMELCVYIEDTYFGANGLNEIFDFIARSGYGADKSVGRGAFNYKLIEGWDLPESDNPNGFMTISHYHPKHRDFHDCFYDTSTKFGKIGGHWASGIDGGPYKMPVLMLNPGSVFVTNNQKSFYGSLIPNVHKQKDIVHYGIALPLKVRVI</sequence>
<evidence type="ECO:0000256" key="2">
    <source>
        <dbReference type="ARBA" id="ARBA00016109"/>
    </source>
</evidence>
<gene>
    <name evidence="5" type="ORF">KSU1_D0109</name>
</gene>
<keyword evidence="6" id="KW-1185">Reference proteome</keyword>
<accession>I3INX3</accession>
<evidence type="ECO:0000256" key="3">
    <source>
        <dbReference type="ARBA" id="ARBA00022884"/>
    </source>
</evidence>
<evidence type="ECO:0000313" key="6">
    <source>
        <dbReference type="Proteomes" id="UP000002985"/>
    </source>
</evidence>
<dbReference type="OrthoDB" id="9790529at2"/>
<dbReference type="STRING" id="247490.KSU1_D0109"/>
<dbReference type="GO" id="GO:0003723">
    <property type="term" value="F:RNA binding"/>
    <property type="evidence" value="ECO:0007669"/>
    <property type="project" value="UniProtKB-KW"/>
</dbReference>
<dbReference type="InterPro" id="IPR005510">
    <property type="entry name" value="Csm4"/>
</dbReference>
<evidence type="ECO:0000256" key="1">
    <source>
        <dbReference type="ARBA" id="ARBA00005772"/>
    </source>
</evidence>
<dbReference type="NCBIfam" id="TIGR01903">
    <property type="entry name" value="cas5_csm4"/>
    <property type="match status" value="1"/>
</dbReference>
<evidence type="ECO:0000256" key="4">
    <source>
        <dbReference type="ARBA" id="ARBA00023118"/>
    </source>
</evidence>
<proteinExistence type="inferred from homology"/>
<comment type="caution">
    <text evidence="5">The sequence shown here is derived from an EMBL/GenBank/DDBJ whole genome shotgun (WGS) entry which is preliminary data.</text>
</comment>
<dbReference type="eggNOG" id="COG1567">
    <property type="taxonomic scope" value="Bacteria"/>
</dbReference>
<reference evidence="5 6" key="1">
    <citation type="journal article" date="2012" name="FEBS Lett.">
        <title>Anammox organism KSU-1 expresses a NirK-type copper-containing nitrite reductase instead of a NirS-type with cytochrome cd1.</title>
        <authorList>
            <person name="Hira D."/>
            <person name="Toh H."/>
            <person name="Migita C.T."/>
            <person name="Okubo H."/>
            <person name="Nishiyama T."/>
            <person name="Hattori M."/>
            <person name="Furukawa K."/>
            <person name="Fujii T."/>
        </authorList>
    </citation>
    <scope>NUCLEOTIDE SEQUENCE [LARGE SCALE GENOMIC DNA]</scope>
</reference>
<dbReference type="EMBL" id="BAFH01000004">
    <property type="protein sequence ID" value="GAB63418.1"/>
    <property type="molecule type" value="Genomic_DNA"/>
</dbReference>
<organism evidence="5 6">
    <name type="scientific">Candidatus Jettenia caeni</name>
    <dbReference type="NCBI Taxonomy" id="247490"/>
    <lineage>
        <taxon>Bacteria</taxon>
        <taxon>Pseudomonadati</taxon>
        <taxon>Planctomycetota</taxon>
        <taxon>Candidatus Brocadiia</taxon>
        <taxon>Candidatus Brocadiales</taxon>
        <taxon>Candidatus Brocadiaceae</taxon>
        <taxon>Candidatus Jettenia</taxon>
    </lineage>
</organism>
<dbReference type="Proteomes" id="UP000002985">
    <property type="component" value="Unassembled WGS sequence"/>
</dbReference>
<keyword evidence="3" id="KW-0694">RNA-binding</keyword>
<name>I3INX3_9BACT</name>
<keyword evidence="4" id="KW-0051">Antiviral defense</keyword>